<sequence>MRPTQKNNRTRGRGNRKTNGNNVNRVYDSSGPEGKVRGTPQQIIDKYLSLARDAQTSGDRVMAENFLQHAEHYQRILILANPGQPERRDNANGDGDEDSFSGGGGGEQPHAEERGERQDRSERGRRRDAPGEGEQPAPAPAQAQEPQPSPPEPAPARAETAPVDSGVSGLTTIDPEGSDGEGSLLVATEEETSASQPPRKRRGRPPKKAQAAETSEPAEPQPDGA</sequence>
<dbReference type="Proteomes" id="UP001239909">
    <property type="component" value="Unassembled WGS sequence"/>
</dbReference>
<evidence type="ECO:0000256" key="1">
    <source>
        <dbReference type="SAM" id="MobiDB-lite"/>
    </source>
</evidence>
<organism evidence="3 4">
    <name type="scientific">Paralimibaculum aggregatum</name>
    <dbReference type="NCBI Taxonomy" id="3036245"/>
    <lineage>
        <taxon>Bacteria</taxon>
        <taxon>Pseudomonadati</taxon>
        <taxon>Pseudomonadota</taxon>
        <taxon>Alphaproteobacteria</taxon>
        <taxon>Rhodobacterales</taxon>
        <taxon>Paracoccaceae</taxon>
        <taxon>Paralimibaculum</taxon>
    </lineage>
</organism>
<feature type="region of interest" description="Disordered" evidence="1">
    <location>
        <begin position="83"/>
        <end position="225"/>
    </location>
</feature>
<dbReference type="InterPro" id="IPR025430">
    <property type="entry name" value="DUF4167"/>
</dbReference>
<feature type="domain" description="DUF4167" evidence="2">
    <location>
        <begin position="9"/>
        <end position="78"/>
    </location>
</feature>
<dbReference type="EMBL" id="BSYI01000009">
    <property type="protein sequence ID" value="GMG82306.1"/>
    <property type="molecule type" value="Genomic_DNA"/>
</dbReference>
<gene>
    <name evidence="3" type="ORF">LNKW23_15190</name>
</gene>
<dbReference type="RefSeq" id="WP_285671080.1">
    <property type="nucleotide sequence ID" value="NZ_BSYI01000009.1"/>
</dbReference>
<proteinExistence type="predicted"/>
<comment type="caution">
    <text evidence="3">The sequence shown here is derived from an EMBL/GenBank/DDBJ whole genome shotgun (WGS) entry which is preliminary data.</text>
</comment>
<feature type="compositionally biased region" description="Low complexity" evidence="1">
    <location>
        <begin position="132"/>
        <end position="146"/>
    </location>
</feature>
<accession>A0ABQ6LG58</accession>
<feature type="compositionally biased region" description="Basic and acidic residues" evidence="1">
    <location>
        <begin position="109"/>
        <end position="130"/>
    </location>
</feature>
<name>A0ABQ6LG58_9RHOB</name>
<keyword evidence="4" id="KW-1185">Reference proteome</keyword>
<protein>
    <recommendedName>
        <fullName evidence="2">DUF4167 domain-containing protein</fullName>
    </recommendedName>
</protein>
<reference evidence="3 4" key="1">
    <citation type="submission" date="2023-04" db="EMBL/GenBank/DDBJ databases">
        <title>Marinoamorphus aggregata gen. nov., sp. Nov., isolate from tissue of brittle star Ophioplocus japonicus.</title>
        <authorList>
            <person name="Kawano K."/>
            <person name="Sawayama S."/>
            <person name="Nakagawa S."/>
        </authorList>
    </citation>
    <scope>NUCLEOTIDE SEQUENCE [LARGE SCALE GENOMIC DNA]</scope>
    <source>
        <strain evidence="3 4">NKW23</strain>
    </source>
</reference>
<dbReference type="Pfam" id="PF13763">
    <property type="entry name" value="DUF4167"/>
    <property type="match status" value="1"/>
</dbReference>
<evidence type="ECO:0000313" key="4">
    <source>
        <dbReference type="Proteomes" id="UP001239909"/>
    </source>
</evidence>
<evidence type="ECO:0000313" key="3">
    <source>
        <dbReference type="EMBL" id="GMG82306.1"/>
    </source>
</evidence>
<feature type="compositionally biased region" description="Basic residues" evidence="1">
    <location>
        <begin position="198"/>
        <end position="207"/>
    </location>
</feature>
<feature type="region of interest" description="Disordered" evidence="1">
    <location>
        <begin position="1"/>
        <end position="40"/>
    </location>
</feature>
<feature type="compositionally biased region" description="Low complexity" evidence="1">
    <location>
        <begin position="17"/>
        <end position="26"/>
    </location>
</feature>
<evidence type="ECO:0000259" key="2">
    <source>
        <dbReference type="Pfam" id="PF13763"/>
    </source>
</evidence>